<dbReference type="Proteomes" id="UP001221757">
    <property type="component" value="Unassembled WGS sequence"/>
</dbReference>
<dbReference type="AlphaFoldDB" id="A0AAD7DHB7"/>
<name>A0AAD7DHB7_MYCRO</name>
<keyword evidence="1" id="KW-0812">Transmembrane</keyword>
<comment type="caution">
    <text evidence="2">The sequence shown here is derived from an EMBL/GenBank/DDBJ whole genome shotgun (WGS) entry which is preliminary data.</text>
</comment>
<keyword evidence="1" id="KW-0472">Membrane</keyword>
<dbReference type="EMBL" id="JARKIE010000059">
    <property type="protein sequence ID" value="KAJ7691350.1"/>
    <property type="molecule type" value="Genomic_DNA"/>
</dbReference>
<reference evidence="2" key="1">
    <citation type="submission" date="2023-03" db="EMBL/GenBank/DDBJ databases">
        <title>Massive genome expansion in bonnet fungi (Mycena s.s.) driven by repeated elements and novel gene families across ecological guilds.</title>
        <authorList>
            <consortium name="Lawrence Berkeley National Laboratory"/>
            <person name="Harder C.B."/>
            <person name="Miyauchi S."/>
            <person name="Viragh M."/>
            <person name="Kuo A."/>
            <person name="Thoen E."/>
            <person name="Andreopoulos B."/>
            <person name="Lu D."/>
            <person name="Skrede I."/>
            <person name="Drula E."/>
            <person name="Henrissat B."/>
            <person name="Morin E."/>
            <person name="Kohler A."/>
            <person name="Barry K."/>
            <person name="LaButti K."/>
            <person name="Morin E."/>
            <person name="Salamov A."/>
            <person name="Lipzen A."/>
            <person name="Mereny Z."/>
            <person name="Hegedus B."/>
            <person name="Baldrian P."/>
            <person name="Stursova M."/>
            <person name="Weitz H."/>
            <person name="Taylor A."/>
            <person name="Grigoriev I.V."/>
            <person name="Nagy L.G."/>
            <person name="Martin F."/>
            <person name="Kauserud H."/>
        </authorList>
    </citation>
    <scope>NUCLEOTIDE SEQUENCE</scope>
    <source>
        <strain evidence="2">CBHHK067</strain>
    </source>
</reference>
<proteinExistence type="predicted"/>
<evidence type="ECO:0000313" key="3">
    <source>
        <dbReference type="Proteomes" id="UP001221757"/>
    </source>
</evidence>
<organism evidence="2 3">
    <name type="scientific">Mycena rosella</name>
    <name type="common">Pink bonnet</name>
    <name type="synonym">Agaricus rosellus</name>
    <dbReference type="NCBI Taxonomy" id="1033263"/>
    <lineage>
        <taxon>Eukaryota</taxon>
        <taxon>Fungi</taxon>
        <taxon>Dikarya</taxon>
        <taxon>Basidiomycota</taxon>
        <taxon>Agaricomycotina</taxon>
        <taxon>Agaricomycetes</taxon>
        <taxon>Agaricomycetidae</taxon>
        <taxon>Agaricales</taxon>
        <taxon>Marasmiineae</taxon>
        <taxon>Mycenaceae</taxon>
        <taxon>Mycena</taxon>
    </lineage>
</organism>
<sequence length="73" mass="8016">MAPINPHVSPSFSAGQSWESQLVCLFTIFGFALFYNVCCHLYATGGFGKKPAVDEEALDLVLQTMPSQKSDHH</sequence>
<keyword evidence="3" id="KW-1185">Reference proteome</keyword>
<protein>
    <submittedName>
        <fullName evidence="2">Uncharacterized protein</fullName>
    </submittedName>
</protein>
<keyword evidence="1" id="KW-1133">Transmembrane helix</keyword>
<feature type="transmembrane region" description="Helical" evidence="1">
    <location>
        <begin position="20"/>
        <end position="43"/>
    </location>
</feature>
<gene>
    <name evidence="2" type="ORF">B0H17DRAFT_1201196</name>
</gene>
<evidence type="ECO:0000256" key="1">
    <source>
        <dbReference type="SAM" id="Phobius"/>
    </source>
</evidence>
<evidence type="ECO:0000313" key="2">
    <source>
        <dbReference type="EMBL" id="KAJ7691350.1"/>
    </source>
</evidence>
<accession>A0AAD7DHB7</accession>